<keyword evidence="2" id="KW-1185">Reference proteome</keyword>
<protein>
    <submittedName>
        <fullName evidence="1">Uncharacterized protein</fullName>
    </submittedName>
</protein>
<gene>
    <name evidence="1" type="ORF">DEO72_LG3g2315</name>
</gene>
<name>A0A4D6LHG7_VIGUN</name>
<organism evidence="1 2">
    <name type="scientific">Vigna unguiculata</name>
    <name type="common">Cowpea</name>
    <dbReference type="NCBI Taxonomy" id="3917"/>
    <lineage>
        <taxon>Eukaryota</taxon>
        <taxon>Viridiplantae</taxon>
        <taxon>Streptophyta</taxon>
        <taxon>Embryophyta</taxon>
        <taxon>Tracheophyta</taxon>
        <taxon>Spermatophyta</taxon>
        <taxon>Magnoliopsida</taxon>
        <taxon>eudicotyledons</taxon>
        <taxon>Gunneridae</taxon>
        <taxon>Pentapetalae</taxon>
        <taxon>rosids</taxon>
        <taxon>fabids</taxon>
        <taxon>Fabales</taxon>
        <taxon>Fabaceae</taxon>
        <taxon>Papilionoideae</taxon>
        <taxon>50 kb inversion clade</taxon>
        <taxon>NPAAA clade</taxon>
        <taxon>indigoferoid/millettioid clade</taxon>
        <taxon>Phaseoleae</taxon>
        <taxon>Vigna</taxon>
    </lineage>
</organism>
<accession>A0A4D6LHG7</accession>
<dbReference type="Proteomes" id="UP000501690">
    <property type="component" value="Linkage Group LG3"/>
</dbReference>
<dbReference type="AlphaFoldDB" id="A0A4D6LHG7"/>
<proteinExistence type="predicted"/>
<evidence type="ECO:0000313" key="2">
    <source>
        <dbReference type="Proteomes" id="UP000501690"/>
    </source>
</evidence>
<sequence length="82" mass="9496">MIDVLMQRLAAERDLPGNRYKNSGLLERVRLAARVVPPGDDYNVSVSEVLRDWRYASPTRRFENRVRLVPRVLCQAICLGQR</sequence>
<reference evidence="1 2" key="1">
    <citation type="submission" date="2019-04" db="EMBL/GenBank/DDBJ databases">
        <title>An improved genome assembly and genetic linkage map for asparagus bean, Vigna unguiculata ssp. sesquipedialis.</title>
        <authorList>
            <person name="Xia Q."/>
            <person name="Zhang R."/>
            <person name="Dong Y."/>
        </authorList>
    </citation>
    <scope>NUCLEOTIDE SEQUENCE [LARGE SCALE GENOMIC DNA]</scope>
    <source>
        <tissue evidence="1">Leaf</tissue>
    </source>
</reference>
<evidence type="ECO:0000313" key="1">
    <source>
        <dbReference type="EMBL" id="QCD87775.1"/>
    </source>
</evidence>
<dbReference type="EMBL" id="CP039347">
    <property type="protein sequence ID" value="QCD87775.1"/>
    <property type="molecule type" value="Genomic_DNA"/>
</dbReference>